<dbReference type="RefSeq" id="WP_390363038.1">
    <property type="nucleotide sequence ID" value="NZ_JBHTKJ010000035.1"/>
</dbReference>
<evidence type="ECO:0000256" key="1">
    <source>
        <dbReference type="ARBA" id="ARBA00001938"/>
    </source>
</evidence>
<sequence>MEVYNVKLPQQGASMTDGDIVEWLVTVGDKVEKGQDIVEVDTAKTTFNVTSPVSGTVVNLEREEDDNVEVGEVIAKIEVD</sequence>
<dbReference type="InterPro" id="IPR050743">
    <property type="entry name" value="2-oxoacid_DH_E2_comp"/>
</dbReference>
<dbReference type="PANTHER" id="PTHR43178">
    <property type="entry name" value="DIHYDROLIPOAMIDE ACETYLTRANSFERASE COMPONENT OF PYRUVATE DEHYDROGENASE COMPLEX"/>
    <property type="match status" value="1"/>
</dbReference>
<comment type="caution">
    <text evidence="5">The sequence shown here is derived from an EMBL/GenBank/DDBJ whole genome shotgun (WGS) entry which is preliminary data.</text>
</comment>
<accession>A0ABW3LMP9</accession>
<keyword evidence="3" id="KW-0012">Acyltransferase</keyword>
<evidence type="ECO:0000256" key="3">
    <source>
        <dbReference type="ARBA" id="ARBA00023315"/>
    </source>
</evidence>
<reference evidence="6" key="1">
    <citation type="journal article" date="2019" name="Int. J. Syst. Evol. Microbiol.">
        <title>The Global Catalogue of Microorganisms (GCM) 10K type strain sequencing project: providing services to taxonomists for standard genome sequencing and annotation.</title>
        <authorList>
            <consortium name="The Broad Institute Genomics Platform"/>
            <consortium name="The Broad Institute Genome Sequencing Center for Infectious Disease"/>
            <person name="Wu L."/>
            <person name="Ma J."/>
        </authorList>
    </citation>
    <scope>NUCLEOTIDE SEQUENCE [LARGE SCALE GENOMIC DNA]</scope>
    <source>
        <strain evidence="6">CCUG 56754</strain>
    </source>
</reference>
<dbReference type="InterPro" id="IPR000089">
    <property type="entry name" value="Biotin_lipoyl"/>
</dbReference>
<evidence type="ECO:0000313" key="5">
    <source>
        <dbReference type="EMBL" id="MFD1039378.1"/>
    </source>
</evidence>
<dbReference type="InterPro" id="IPR011053">
    <property type="entry name" value="Single_hybrid_motif"/>
</dbReference>
<dbReference type="SUPFAM" id="SSF51230">
    <property type="entry name" value="Single hybrid motif"/>
    <property type="match status" value="1"/>
</dbReference>
<evidence type="ECO:0000256" key="2">
    <source>
        <dbReference type="ARBA" id="ARBA00022679"/>
    </source>
</evidence>
<evidence type="ECO:0000259" key="4">
    <source>
        <dbReference type="PROSITE" id="PS50968"/>
    </source>
</evidence>
<dbReference type="CDD" id="cd06849">
    <property type="entry name" value="lipoyl_domain"/>
    <property type="match status" value="1"/>
</dbReference>
<keyword evidence="6" id="KW-1185">Reference proteome</keyword>
<protein>
    <submittedName>
        <fullName evidence="5">Biotin/lipoyl-containing protein</fullName>
    </submittedName>
</protein>
<keyword evidence="2" id="KW-0808">Transferase</keyword>
<dbReference type="PANTHER" id="PTHR43178:SF5">
    <property type="entry name" value="LIPOAMIDE ACYLTRANSFERASE COMPONENT OF BRANCHED-CHAIN ALPHA-KETO ACID DEHYDROGENASE COMPLEX, MITOCHONDRIAL"/>
    <property type="match status" value="1"/>
</dbReference>
<dbReference type="Gene3D" id="2.40.50.100">
    <property type="match status" value="1"/>
</dbReference>
<dbReference type="EMBL" id="JBHTKJ010000035">
    <property type="protein sequence ID" value="MFD1039378.1"/>
    <property type="molecule type" value="Genomic_DNA"/>
</dbReference>
<proteinExistence type="predicted"/>
<dbReference type="Proteomes" id="UP001597040">
    <property type="component" value="Unassembled WGS sequence"/>
</dbReference>
<gene>
    <name evidence="5" type="ORF">ACFQ3N_13385</name>
</gene>
<organism evidence="5 6">
    <name type="scientific">Virgibacillus byunsanensis</name>
    <dbReference type="NCBI Taxonomy" id="570945"/>
    <lineage>
        <taxon>Bacteria</taxon>
        <taxon>Bacillati</taxon>
        <taxon>Bacillota</taxon>
        <taxon>Bacilli</taxon>
        <taxon>Bacillales</taxon>
        <taxon>Bacillaceae</taxon>
        <taxon>Virgibacillus</taxon>
    </lineage>
</organism>
<dbReference type="PROSITE" id="PS50968">
    <property type="entry name" value="BIOTINYL_LIPOYL"/>
    <property type="match status" value="1"/>
</dbReference>
<dbReference type="Pfam" id="PF00364">
    <property type="entry name" value="Biotin_lipoyl"/>
    <property type="match status" value="1"/>
</dbReference>
<feature type="domain" description="Lipoyl-binding" evidence="4">
    <location>
        <begin position="3"/>
        <end position="78"/>
    </location>
</feature>
<comment type="cofactor">
    <cofactor evidence="1">
        <name>(R)-lipoate</name>
        <dbReference type="ChEBI" id="CHEBI:83088"/>
    </cofactor>
</comment>
<evidence type="ECO:0000313" key="6">
    <source>
        <dbReference type="Proteomes" id="UP001597040"/>
    </source>
</evidence>
<name>A0ABW3LMP9_9BACI</name>